<feature type="region of interest" description="Disordered" evidence="1">
    <location>
        <begin position="224"/>
        <end position="283"/>
    </location>
</feature>
<accession>A0ABU5SXE9</accession>
<keyword evidence="2" id="KW-0812">Transmembrane</keyword>
<name>A0ABU5SXE9_9CYAN</name>
<evidence type="ECO:0000313" key="4">
    <source>
        <dbReference type="Proteomes" id="UP001302329"/>
    </source>
</evidence>
<feature type="transmembrane region" description="Helical" evidence="2">
    <location>
        <begin position="12"/>
        <end position="31"/>
    </location>
</feature>
<comment type="caution">
    <text evidence="3">The sequence shown here is derived from an EMBL/GenBank/DDBJ whole genome shotgun (WGS) entry which is preliminary data.</text>
</comment>
<sequence>MPSPNRSLPGLWSLLAVGLVGVLALGGGWWLGQRQLATQASADPKRTLLTKEATRLRLRLDADEAGPADRQRLLELLVALDRKAEAISLLEPMADREPERWSLRLMLAELRRDQGDRSGAERELRQILNLRPTQVEALQLLSLLYLEQGRGAAAEARVKAAYGMAIKPEVQPEALGIGLLLAELQLKRNQAATASATYLQLANVFPQDQRPLLGLAMLRHDQGDAKGSQEALAQARLRTPNPDKPDPRLDKLAASWGLEPLRSPSVAPKSPPVQASAPSRQSP</sequence>
<evidence type="ECO:0000256" key="1">
    <source>
        <dbReference type="SAM" id="MobiDB-lite"/>
    </source>
</evidence>
<evidence type="ECO:0000256" key="2">
    <source>
        <dbReference type="SAM" id="Phobius"/>
    </source>
</evidence>
<reference evidence="3 4" key="1">
    <citation type="submission" date="2023-12" db="EMBL/GenBank/DDBJ databases">
        <title>Baltic Sea Cyanobacteria.</title>
        <authorList>
            <person name="Delbaje E."/>
            <person name="Fewer D.P."/>
            <person name="Shishido T.K."/>
        </authorList>
    </citation>
    <scope>NUCLEOTIDE SEQUENCE [LARGE SCALE GENOMIC DNA]</scope>
    <source>
        <strain evidence="3 4">UHCC 0281</strain>
    </source>
</reference>
<keyword evidence="2" id="KW-1133">Transmembrane helix</keyword>
<keyword evidence="4" id="KW-1185">Reference proteome</keyword>
<dbReference type="Gene3D" id="1.25.40.10">
    <property type="entry name" value="Tetratricopeptide repeat domain"/>
    <property type="match status" value="1"/>
</dbReference>
<keyword evidence="2" id="KW-0472">Membrane</keyword>
<protein>
    <submittedName>
        <fullName evidence="3">Tetratricopeptide repeat protein</fullName>
    </submittedName>
</protein>
<feature type="compositionally biased region" description="Basic and acidic residues" evidence="1">
    <location>
        <begin position="241"/>
        <end position="251"/>
    </location>
</feature>
<evidence type="ECO:0000313" key="3">
    <source>
        <dbReference type="EMBL" id="MEA5443141.1"/>
    </source>
</evidence>
<dbReference type="Pfam" id="PF14559">
    <property type="entry name" value="TPR_19"/>
    <property type="match status" value="1"/>
</dbReference>
<organism evidence="3 4">
    <name type="scientific">Cyanobium gracile UHCC 0281</name>
    <dbReference type="NCBI Taxonomy" id="3110309"/>
    <lineage>
        <taxon>Bacteria</taxon>
        <taxon>Bacillati</taxon>
        <taxon>Cyanobacteriota</taxon>
        <taxon>Cyanophyceae</taxon>
        <taxon>Synechococcales</taxon>
        <taxon>Prochlorococcaceae</taxon>
        <taxon>Cyanobium</taxon>
    </lineage>
</organism>
<dbReference type="SUPFAM" id="SSF48452">
    <property type="entry name" value="TPR-like"/>
    <property type="match status" value="1"/>
</dbReference>
<dbReference type="EMBL" id="JAYGHY010000038">
    <property type="protein sequence ID" value="MEA5443141.1"/>
    <property type="molecule type" value="Genomic_DNA"/>
</dbReference>
<proteinExistence type="predicted"/>
<dbReference type="InterPro" id="IPR011990">
    <property type="entry name" value="TPR-like_helical_dom_sf"/>
</dbReference>
<gene>
    <name evidence="3" type="ORF">VB739_11315</name>
</gene>
<dbReference type="Proteomes" id="UP001302329">
    <property type="component" value="Unassembled WGS sequence"/>
</dbReference>